<feature type="transmembrane region" description="Helical" evidence="1">
    <location>
        <begin position="6"/>
        <end position="26"/>
    </location>
</feature>
<accession>A0AAV4KEG3</accession>
<dbReference type="GeneID" id="95452618"/>
<keyword evidence="1" id="KW-0812">Transmembrane</keyword>
<evidence type="ECO:0008006" key="6">
    <source>
        <dbReference type="Google" id="ProtNLM"/>
    </source>
</evidence>
<evidence type="ECO:0000313" key="4">
    <source>
        <dbReference type="Proteomes" id="UP000326029"/>
    </source>
</evidence>
<dbReference type="EMBL" id="BMSJ01000003">
    <property type="protein sequence ID" value="GGR18777.1"/>
    <property type="molecule type" value="Genomic_DNA"/>
</dbReference>
<evidence type="ECO:0000313" key="3">
    <source>
        <dbReference type="EMBL" id="QEV31160.1"/>
    </source>
</evidence>
<evidence type="ECO:0000313" key="2">
    <source>
        <dbReference type="EMBL" id="GGR18777.1"/>
    </source>
</evidence>
<dbReference type="Proteomes" id="UP000326029">
    <property type="component" value="Chromosome"/>
</dbReference>
<evidence type="ECO:0000256" key="1">
    <source>
        <dbReference type="SAM" id="Phobius"/>
    </source>
</evidence>
<dbReference type="Proteomes" id="UP000642014">
    <property type="component" value="Unassembled WGS sequence"/>
</dbReference>
<protein>
    <recommendedName>
        <fullName evidence="6">Secreted protein</fullName>
    </recommendedName>
</protein>
<evidence type="ECO:0000313" key="5">
    <source>
        <dbReference type="Proteomes" id="UP000642014"/>
    </source>
</evidence>
<reference evidence="3 4" key="2">
    <citation type="submission" date="2017-09" db="EMBL/GenBank/DDBJ databases">
        <authorList>
            <person name="Lee N."/>
            <person name="Cho B.-K."/>
        </authorList>
    </citation>
    <scope>NUCLEOTIDE SEQUENCE [LARGE SCALE GENOMIC DNA]</scope>
    <source>
        <strain evidence="3 4">ATCC 19740</strain>
    </source>
</reference>
<keyword evidence="1" id="KW-1133">Transmembrane helix</keyword>
<dbReference type="RefSeq" id="WP_062761172.1">
    <property type="nucleotide sequence ID" value="NZ_BMSJ01000003.1"/>
</dbReference>
<keyword evidence="1" id="KW-0472">Membrane</keyword>
<reference evidence="2" key="3">
    <citation type="submission" date="2023-08" db="EMBL/GenBank/DDBJ databases">
        <authorList>
            <person name="Sun Q."/>
            <person name="Ohkuma M."/>
        </authorList>
    </citation>
    <scope>NUCLEOTIDE SEQUENCE</scope>
    <source>
        <strain evidence="2">JCM 4205</strain>
    </source>
</reference>
<dbReference type="EMBL" id="CP023693">
    <property type="protein sequence ID" value="QEV31160.1"/>
    <property type="molecule type" value="Genomic_DNA"/>
</dbReference>
<dbReference type="AlphaFoldDB" id="A0AAV4KEG3"/>
<gene>
    <name evidence="3" type="ORF">CP977_02390</name>
    <name evidence="2" type="ORF">GCM10010497_21050</name>
</gene>
<name>A0AAV4KEG3_9ACTN</name>
<reference evidence="2 5" key="1">
    <citation type="journal article" date="2014" name="Int. J. Syst. Evol. Microbiol.">
        <title>Complete genome sequence of Corynebacterium casei LMG S-19264T (=DSM 44701T), isolated from a smear-ripened cheese.</title>
        <authorList>
            <consortium name="US DOE Joint Genome Institute (JGI-PGF)"/>
            <person name="Walter F."/>
            <person name="Albersmeier A."/>
            <person name="Kalinowski J."/>
            <person name="Ruckert C."/>
        </authorList>
    </citation>
    <scope>NUCLEOTIDE SEQUENCE [LARGE SCALE GENOMIC DNA]</scope>
    <source>
        <strain evidence="2 5">JCM 4205</strain>
    </source>
</reference>
<sequence length="185" mass="21101">MSTGIVLAIVIAAVVVVALVAVAAVNHRRRARLRDRFGPEYDRAVEETGSRRAAEQDLGARERRYQELDIKPLSSGTREQYAQRWKELQEEFVDAPEGAVHEADRLVTALMHERGYPTEEYEQRMRDLSVRHGRTLEHYRAAQEVHALSSSRSATTEQLREAMVHYRALFDDLLTDGEPTGSRRS</sequence>
<organism evidence="2 5">
    <name type="scientific">Streptomyces cinereoruber</name>
    <dbReference type="NCBI Taxonomy" id="67260"/>
    <lineage>
        <taxon>Bacteria</taxon>
        <taxon>Bacillati</taxon>
        <taxon>Actinomycetota</taxon>
        <taxon>Actinomycetes</taxon>
        <taxon>Kitasatosporales</taxon>
        <taxon>Streptomycetaceae</taxon>
        <taxon>Streptomyces</taxon>
    </lineage>
</organism>
<proteinExistence type="predicted"/>
<keyword evidence="4" id="KW-1185">Reference proteome</keyword>